<evidence type="ECO:0000313" key="2">
    <source>
        <dbReference type="Proteomes" id="UP001595445"/>
    </source>
</evidence>
<organism evidence="1 2">
    <name type="scientific">Tabrizicola soli</name>
    <dbReference type="NCBI Taxonomy" id="2185115"/>
    <lineage>
        <taxon>Bacteria</taxon>
        <taxon>Pseudomonadati</taxon>
        <taxon>Pseudomonadota</taxon>
        <taxon>Alphaproteobacteria</taxon>
        <taxon>Rhodobacterales</taxon>
        <taxon>Paracoccaceae</taxon>
        <taxon>Tabrizicola</taxon>
    </lineage>
</organism>
<sequence length="205" mass="22530">MHTLVERMLPADVLLKQGIYLQTCAHIELTLWQIVQIADGHEVGSAPDIEAYLQVKKHTPKLVAAAKKATKLIPARLGLRLAALVARTEAGLLNRNLAAHGAWFVQANSDKLHVAHYFTVPAPPGNQWHYIDRPVSRRQVDFAIEDCNLILLEAVAIRGELEGLLRERKNRPPSPTRMSTSAAALIVASFPEPGTEGGQPPHQMV</sequence>
<gene>
    <name evidence="1" type="ORF">ACFOD6_09885</name>
</gene>
<name>A0ABV7DWF3_9RHOB</name>
<dbReference type="Proteomes" id="UP001595445">
    <property type="component" value="Unassembled WGS sequence"/>
</dbReference>
<dbReference type="EMBL" id="JBHRSM010000017">
    <property type="protein sequence ID" value="MFC3086354.1"/>
    <property type="molecule type" value="Genomic_DNA"/>
</dbReference>
<keyword evidence="2" id="KW-1185">Reference proteome</keyword>
<proteinExistence type="predicted"/>
<evidence type="ECO:0000313" key="1">
    <source>
        <dbReference type="EMBL" id="MFC3086354.1"/>
    </source>
</evidence>
<protein>
    <submittedName>
        <fullName evidence="1">Uncharacterized protein</fullName>
    </submittedName>
</protein>
<dbReference type="RefSeq" id="WP_197646327.1">
    <property type="nucleotide sequence ID" value="NZ_JAEACP010000018.1"/>
</dbReference>
<reference evidence="2" key="1">
    <citation type="journal article" date="2019" name="Int. J. Syst. Evol. Microbiol.">
        <title>The Global Catalogue of Microorganisms (GCM) 10K type strain sequencing project: providing services to taxonomists for standard genome sequencing and annotation.</title>
        <authorList>
            <consortium name="The Broad Institute Genomics Platform"/>
            <consortium name="The Broad Institute Genome Sequencing Center for Infectious Disease"/>
            <person name="Wu L."/>
            <person name="Ma J."/>
        </authorList>
    </citation>
    <scope>NUCLEOTIDE SEQUENCE [LARGE SCALE GENOMIC DNA]</scope>
    <source>
        <strain evidence="2">KCTC 62102</strain>
    </source>
</reference>
<accession>A0ABV7DWF3</accession>
<comment type="caution">
    <text evidence="1">The sequence shown here is derived from an EMBL/GenBank/DDBJ whole genome shotgun (WGS) entry which is preliminary data.</text>
</comment>